<dbReference type="Pfam" id="PF00583">
    <property type="entry name" value="Acetyltransf_1"/>
    <property type="match status" value="1"/>
</dbReference>
<dbReference type="Proteomes" id="UP000030437">
    <property type="component" value="Unassembled WGS sequence"/>
</dbReference>
<dbReference type="InterPro" id="IPR000182">
    <property type="entry name" value="GNAT_dom"/>
</dbReference>
<name>A0A0A3II35_9BACI</name>
<dbReference type="SUPFAM" id="SSF55729">
    <property type="entry name" value="Acyl-CoA N-acyltransferases (Nat)"/>
    <property type="match status" value="1"/>
</dbReference>
<dbReference type="AlphaFoldDB" id="A0A0A3II35"/>
<sequence>MRLAHLEDVDNIVALLNETTLDLHNKGIQQWTYPWNKDGIKQQVIDSTVYVSLAEGHIIGTFRIENTNRPLFIDAEIYYLSQIAVSPAFQGGTIGSAITAFACSFAKKMNKALYLDCWAGNEVLKAFYQRNGFEYIGDYPEENYFISVFRCM</sequence>
<evidence type="ECO:0000313" key="3">
    <source>
        <dbReference type="Proteomes" id="UP000030437"/>
    </source>
</evidence>
<dbReference type="PROSITE" id="PS51186">
    <property type="entry name" value="GNAT"/>
    <property type="match status" value="1"/>
</dbReference>
<dbReference type="eggNOG" id="COG0456">
    <property type="taxonomic scope" value="Bacteria"/>
</dbReference>
<dbReference type="Gene3D" id="3.40.630.30">
    <property type="match status" value="1"/>
</dbReference>
<dbReference type="InterPro" id="IPR016181">
    <property type="entry name" value="Acyl_CoA_acyltransferase"/>
</dbReference>
<comment type="caution">
    <text evidence="2">The sequence shown here is derived from an EMBL/GenBank/DDBJ whole genome shotgun (WGS) entry which is preliminary data.</text>
</comment>
<dbReference type="EMBL" id="JPVP01000056">
    <property type="protein sequence ID" value="KGR84354.1"/>
    <property type="molecule type" value="Genomic_DNA"/>
</dbReference>
<evidence type="ECO:0000259" key="1">
    <source>
        <dbReference type="PROSITE" id="PS51186"/>
    </source>
</evidence>
<keyword evidence="3" id="KW-1185">Reference proteome</keyword>
<evidence type="ECO:0000313" key="2">
    <source>
        <dbReference type="EMBL" id="KGR84354.1"/>
    </source>
</evidence>
<reference evidence="2 3" key="1">
    <citation type="submission" date="2014-02" db="EMBL/GenBank/DDBJ databases">
        <title>Draft genome sequence of Lysinibacillus odysseyi NBRC 100172.</title>
        <authorList>
            <person name="Zhang F."/>
            <person name="Wang G."/>
            <person name="Zhang L."/>
        </authorList>
    </citation>
    <scope>NUCLEOTIDE SEQUENCE [LARGE SCALE GENOMIC DNA]</scope>
    <source>
        <strain evidence="2 3">NBRC 100172</strain>
    </source>
</reference>
<proteinExistence type="predicted"/>
<dbReference type="GO" id="GO:0016747">
    <property type="term" value="F:acyltransferase activity, transferring groups other than amino-acyl groups"/>
    <property type="evidence" value="ECO:0007669"/>
    <property type="project" value="InterPro"/>
</dbReference>
<dbReference type="CDD" id="cd04301">
    <property type="entry name" value="NAT_SF"/>
    <property type="match status" value="1"/>
</dbReference>
<organism evidence="2 3">
    <name type="scientific">Lysinibacillus odysseyi 34hs-1 = NBRC 100172</name>
    <dbReference type="NCBI Taxonomy" id="1220589"/>
    <lineage>
        <taxon>Bacteria</taxon>
        <taxon>Bacillati</taxon>
        <taxon>Bacillota</taxon>
        <taxon>Bacilli</taxon>
        <taxon>Bacillales</taxon>
        <taxon>Bacillaceae</taxon>
        <taxon>Lysinibacillus</taxon>
    </lineage>
</organism>
<accession>A0A0A3II35</accession>
<dbReference type="STRING" id="1220589.CD32_12220"/>
<gene>
    <name evidence="2" type="ORF">CD32_12220</name>
</gene>
<protein>
    <recommendedName>
        <fullName evidence="1">N-acetyltransferase domain-containing protein</fullName>
    </recommendedName>
</protein>
<feature type="domain" description="N-acetyltransferase" evidence="1">
    <location>
        <begin position="1"/>
        <end position="152"/>
    </location>
</feature>